<evidence type="ECO:0000256" key="1">
    <source>
        <dbReference type="SAM" id="MobiDB-lite"/>
    </source>
</evidence>
<evidence type="ECO:0000313" key="2">
    <source>
        <dbReference type="EMBL" id="URE16825.1"/>
    </source>
</evidence>
<feature type="region of interest" description="Disordered" evidence="1">
    <location>
        <begin position="1"/>
        <end position="41"/>
    </location>
</feature>
<evidence type="ECO:0000313" key="3">
    <source>
        <dbReference type="Proteomes" id="UP001055439"/>
    </source>
</evidence>
<protein>
    <submittedName>
        <fullName evidence="2">Uncharacterized protein</fullName>
    </submittedName>
</protein>
<proteinExistence type="predicted"/>
<dbReference type="Proteomes" id="UP001055439">
    <property type="component" value="Chromosome 7"/>
</dbReference>
<name>A0A9E7GL60_9LILI</name>
<accession>A0A9E7GL60</accession>
<dbReference type="EMBL" id="CP097509">
    <property type="protein sequence ID" value="URE16825.1"/>
    <property type="molecule type" value="Genomic_DNA"/>
</dbReference>
<feature type="compositionally biased region" description="Low complexity" evidence="1">
    <location>
        <begin position="12"/>
        <end position="37"/>
    </location>
</feature>
<reference evidence="2" key="1">
    <citation type="submission" date="2022-05" db="EMBL/GenBank/DDBJ databases">
        <title>The Musa troglodytarum L. genome provides insights into the mechanism of non-climacteric behaviour and enrichment of carotenoids.</title>
        <authorList>
            <person name="Wang J."/>
        </authorList>
    </citation>
    <scope>NUCLEOTIDE SEQUENCE</scope>
    <source>
        <tissue evidence="2">Leaf</tissue>
    </source>
</reference>
<sequence>MEKRSSAWWGRSATSSLSPTSMSSSPAACLSGSSPLSSKRRRRAVETITTWPPFCGYRARIKSKLRLHQQRHPSLDPCRHRYRKMKDDYYWLI</sequence>
<organism evidence="2 3">
    <name type="scientific">Musa troglodytarum</name>
    <name type="common">fe'i banana</name>
    <dbReference type="NCBI Taxonomy" id="320322"/>
    <lineage>
        <taxon>Eukaryota</taxon>
        <taxon>Viridiplantae</taxon>
        <taxon>Streptophyta</taxon>
        <taxon>Embryophyta</taxon>
        <taxon>Tracheophyta</taxon>
        <taxon>Spermatophyta</taxon>
        <taxon>Magnoliopsida</taxon>
        <taxon>Liliopsida</taxon>
        <taxon>Zingiberales</taxon>
        <taxon>Musaceae</taxon>
        <taxon>Musa</taxon>
    </lineage>
</organism>
<keyword evidence="3" id="KW-1185">Reference proteome</keyword>
<gene>
    <name evidence="2" type="ORF">MUK42_20332</name>
</gene>
<dbReference type="AlphaFoldDB" id="A0A9E7GL60"/>